<protein>
    <submittedName>
        <fullName evidence="2">Uncharacterized protein</fullName>
    </submittedName>
</protein>
<evidence type="ECO:0000313" key="2">
    <source>
        <dbReference type="EMBL" id="KAJ8921994.1"/>
    </source>
</evidence>
<keyword evidence="3" id="KW-1185">Reference proteome</keyword>
<accession>A0AAV8W6D2</accession>
<reference evidence="2 3" key="1">
    <citation type="journal article" date="2023" name="Insect Mol. Biol.">
        <title>Genome sequencing provides insights into the evolution of gene families encoding plant cell wall-degrading enzymes in longhorned beetles.</title>
        <authorList>
            <person name="Shin N.R."/>
            <person name="Okamura Y."/>
            <person name="Kirsch R."/>
            <person name="Pauchet Y."/>
        </authorList>
    </citation>
    <scope>NUCLEOTIDE SEQUENCE [LARGE SCALE GENOMIC DNA]</scope>
    <source>
        <strain evidence="2">EAD_L_NR</strain>
    </source>
</reference>
<sequence length="198" mass="22487">MSVVITPFLGLTLQYFDVACFCDCRNFVLQSKRSRSSINRTKLQTTNNYTEQLAPLYPFLSKTQVRAGVVLANNNLHKSRLLLDLTNKFLTVTPLNLAMYFHQRRKEDPVIYMDKSSSTDDSFSTVTMFSSSEESWKENIPPNEGGGKGEEANSNVFEFTDSETKILSWSSHKRLCAKKKKVGVSIIKCQQGYKAFLL</sequence>
<organism evidence="2 3">
    <name type="scientific">Exocentrus adspersus</name>
    <dbReference type="NCBI Taxonomy" id="1586481"/>
    <lineage>
        <taxon>Eukaryota</taxon>
        <taxon>Metazoa</taxon>
        <taxon>Ecdysozoa</taxon>
        <taxon>Arthropoda</taxon>
        <taxon>Hexapoda</taxon>
        <taxon>Insecta</taxon>
        <taxon>Pterygota</taxon>
        <taxon>Neoptera</taxon>
        <taxon>Endopterygota</taxon>
        <taxon>Coleoptera</taxon>
        <taxon>Polyphaga</taxon>
        <taxon>Cucujiformia</taxon>
        <taxon>Chrysomeloidea</taxon>
        <taxon>Cerambycidae</taxon>
        <taxon>Lamiinae</taxon>
        <taxon>Acanthocinini</taxon>
        <taxon>Exocentrus</taxon>
    </lineage>
</organism>
<proteinExistence type="predicted"/>
<dbReference type="AlphaFoldDB" id="A0AAV8W6D2"/>
<evidence type="ECO:0000256" key="1">
    <source>
        <dbReference type="SAM" id="MobiDB-lite"/>
    </source>
</evidence>
<evidence type="ECO:0000313" key="3">
    <source>
        <dbReference type="Proteomes" id="UP001159042"/>
    </source>
</evidence>
<dbReference type="EMBL" id="JANEYG010000008">
    <property type="protein sequence ID" value="KAJ8921994.1"/>
    <property type="molecule type" value="Genomic_DNA"/>
</dbReference>
<feature type="region of interest" description="Disordered" evidence="1">
    <location>
        <begin position="134"/>
        <end position="153"/>
    </location>
</feature>
<comment type="caution">
    <text evidence="2">The sequence shown here is derived from an EMBL/GenBank/DDBJ whole genome shotgun (WGS) entry which is preliminary data.</text>
</comment>
<dbReference type="Proteomes" id="UP001159042">
    <property type="component" value="Unassembled WGS sequence"/>
</dbReference>
<name>A0AAV8W6D2_9CUCU</name>
<gene>
    <name evidence="2" type="ORF">NQ315_008632</name>
</gene>